<dbReference type="Gene3D" id="3.30.70.3490">
    <property type="match status" value="1"/>
</dbReference>
<evidence type="ECO:0000256" key="7">
    <source>
        <dbReference type="SAM" id="MobiDB-lite"/>
    </source>
</evidence>
<evidence type="ECO:0000313" key="9">
    <source>
        <dbReference type="EMBL" id="OMH81017.1"/>
    </source>
</evidence>
<organism evidence="10 11">
    <name type="scientific">Zancudomyces culisetae</name>
    <name type="common">Gut fungus</name>
    <name type="synonym">Smittium culisetae</name>
    <dbReference type="NCBI Taxonomy" id="1213189"/>
    <lineage>
        <taxon>Eukaryota</taxon>
        <taxon>Fungi</taxon>
        <taxon>Fungi incertae sedis</taxon>
        <taxon>Zoopagomycota</taxon>
        <taxon>Kickxellomycotina</taxon>
        <taxon>Harpellomycetes</taxon>
        <taxon>Harpellales</taxon>
        <taxon>Legeriomycetaceae</taxon>
        <taxon>Zancudomyces</taxon>
    </lineage>
</organism>
<proteinExistence type="inferred from homology"/>
<dbReference type="InterPro" id="IPR000648">
    <property type="entry name" value="Oxysterol-bd"/>
</dbReference>
<dbReference type="InterPro" id="IPR001849">
    <property type="entry name" value="PH_domain"/>
</dbReference>
<dbReference type="EMBL" id="LSSK01000123">
    <property type="protein sequence ID" value="OMH84986.1"/>
    <property type="molecule type" value="Genomic_DNA"/>
</dbReference>
<feature type="repeat" description="ANK" evidence="6">
    <location>
        <begin position="210"/>
        <end position="242"/>
    </location>
</feature>
<evidence type="ECO:0000256" key="1">
    <source>
        <dbReference type="ARBA" id="ARBA00008842"/>
    </source>
</evidence>
<dbReference type="GO" id="GO:0006887">
    <property type="term" value="P:exocytosis"/>
    <property type="evidence" value="ECO:0007669"/>
    <property type="project" value="TreeGrafter"/>
</dbReference>
<dbReference type="GO" id="GO:0005886">
    <property type="term" value="C:plasma membrane"/>
    <property type="evidence" value="ECO:0007669"/>
    <property type="project" value="TreeGrafter"/>
</dbReference>
<evidence type="ECO:0000256" key="6">
    <source>
        <dbReference type="PROSITE-ProRule" id="PRU00023"/>
    </source>
</evidence>
<sequence length="1221" mass="136818">MPESVEKPKIEVTQESCGVGDTERYIRILKAFKEGDTEKIDDIVIKWMTIHDKYAKSKKTESSSETLSGVDSVFKISTPLHLAARCAEPQIVEHLLSLETPKLAVDAKDSMGMTPLHCAVKFGRKDVVISLLNAGADYTIKNKDNKDVFELCTSESIMEILKQHADVEVKKFTKMMIEFAKANDVKGLEGMMNNELAEKRINVLAQDPENKKTLLHYAAKDNNLELATWCIKKGANMYLVDDQHKTAQDYAKMPAIQQLFGQAFMGGLSGIEVGMAPKCSGSLEKWGNYAVGYKTRWFELDSGVLSYFKDRKSTINSCRGALFLKNAQITLSTKDKKCFEVNIKGFSKLQLKAKSEIEAKQWVHAMNLSKYWASKHDVPLKVATPYSADINRKGFSSNESTPETPSEGFAKREFDTKSAVTQKLEAASIKQGGDHQPFQYQSNAVVSDLGEGLQPLSSKISLSLSPKIGELEVDSNDHRKSRLLRQKIKGVSSTALNKIKSKRSRSRGRPDDGEGEMSIYEEYEESITTADTGNGYVDNEDSLEMLEEGMYEDQYVTSYGLMESQMDIMDYIVESLKNVKEEELSVGMIQKKAELLAMVSQELSNCLSTMYSLHSKMAALLKKKLESESSRIDVLADSLQSAVLDTQEVTKQFIRAKTQYHKLTLGTSKEQLAGVPEAEAVAKEGGAELTEESEEDEFLDAEEEFAQTAEEASWVSKGLTEAEIVQPPVSATGAHVVTAESKITAYDLAGYLPIDVRKKLPVLTGKKPSLNLWSIIKSAIGKDLTKISIPVYFNEPTSFLQRFTEDMEYEHFLDVASKFPKSSDRTMLVAAFALSSYSSAVGRISKPFNPLLGETFEYVRPDKKYRAFSEQVLHHPPTSAFWVEAENYTYHADTVIASRFTGKSLDIDPNCMCHVFLKVPLAFLKNDEEASLGNYVKQPDINEKEGYFVEHYVFKKLPTSVNGIITGSFWLEAYGDMVVKNINSGDATELTFKTAGWTGDTKYKVEGCAKNRAGKKTHLILGRWTSSIFAKPVDDKTATSAFNEKDAVDDTFINSSLETNISSYPRACVGSATGEHANAFRFPKKPFVLWKKNPSPPVPIGYNLTEFAASLNYIPDHLKKYLCPTDSRFRPDQKCMESEDYDRADIEKNRLEEKQRAVRRDRESGRLAPHKQRWFVQDVDADTGESYWKFTGEYWAERERVSNLVSSGSADVEWNDISDIF</sequence>
<dbReference type="SUPFAM" id="SSF144000">
    <property type="entry name" value="Oxysterol-binding protein-like"/>
    <property type="match status" value="1"/>
</dbReference>
<dbReference type="Gene3D" id="2.40.160.120">
    <property type="match status" value="1"/>
</dbReference>
<keyword evidence="5" id="KW-0446">Lipid-binding</keyword>
<reference evidence="11" key="2">
    <citation type="submission" date="2017-01" db="EMBL/GenBank/DDBJ databases">
        <authorList>
            <person name="Wang Y."/>
            <person name="White M."/>
            <person name="Kvist S."/>
            <person name="Moncalvo J.-M."/>
        </authorList>
    </citation>
    <scope>NUCLEOTIDE SEQUENCE [LARGE SCALE GENOMIC DNA]</scope>
    <source>
        <strain evidence="11">COL-18-3</strain>
    </source>
</reference>
<evidence type="ECO:0000256" key="3">
    <source>
        <dbReference type="ARBA" id="ARBA00022553"/>
    </source>
</evidence>
<dbReference type="InterPro" id="IPR037239">
    <property type="entry name" value="OSBP_sf"/>
</dbReference>
<dbReference type="GO" id="GO:0006869">
    <property type="term" value="P:lipid transport"/>
    <property type="evidence" value="ECO:0007669"/>
    <property type="project" value="UniProtKB-KW"/>
</dbReference>
<keyword evidence="3" id="KW-0597">Phosphoprotein</keyword>
<dbReference type="PROSITE" id="PS50088">
    <property type="entry name" value="ANK_REPEAT"/>
    <property type="match status" value="2"/>
</dbReference>
<dbReference type="InterPro" id="IPR002110">
    <property type="entry name" value="Ankyrin_rpt"/>
</dbReference>
<dbReference type="GO" id="GO:0030011">
    <property type="term" value="P:maintenance of cell polarity"/>
    <property type="evidence" value="ECO:0007669"/>
    <property type="project" value="TreeGrafter"/>
</dbReference>
<dbReference type="EMBL" id="LSSK01001014">
    <property type="protein sequence ID" value="OMH81017.1"/>
    <property type="molecule type" value="Genomic_DNA"/>
</dbReference>
<keyword evidence="2" id="KW-0813">Transport</keyword>
<evidence type="ECO:0000256" key="2">
    <source>
        <dbReference type="ARBA" id="ARBA00022448"/>
    </source>
</evidence>
<dbReference type="GO" id="GO:0005829">
    <property type="term" value="C:cytosol"/>
    <property type="evidence" value="ECO:0007669"/>
    <property type="project" value="TreeGrafter"/>
</dbReference>
<dbReference type="GO" id="GO:0034727">
    <property type="term" value="P:piecemeal microautophagy of the nucleus"/>
    <property type="evidence" value="ECO:0007669"/>
    <property type="project" value="TreeGrafter"/>
</dbReference>
<dbReference type="GO" id="GO:0006897">
    <property type="term" value="P:endocytosis"/>
    <property type="evidence" value="ECO:0007669"/>
    <property type="project" value="TreeGrafter"/>
</dbReference>
<dbReference type="PROSITE" id="PS50297">
    <property type="entry name" value="ANK_REP_REGION"/>
    <property type="match status" value="1"/>
</dbReference>
<dbReference type="PROSITE" id="PS50003">
    <property type="entry name" value="PH_DOMAIN"/>
    <property type="match status" value="1"/>
</dbReference>
<feature type="compositionally biased region" description="Low complexity" evidence="7">
    <location>
        <begin position="396"/>
        <end position="407"/>
    </location>
</feature>
<dbReference type="SMART" id="SM00233">
    <property type="entry name" value="PH"/>
    <property type="match status" value="1"/>
</dbReference>
<name>A0A1R1PVI6_ZANCU</name>
<dbReference type="SMART" id="SM00248">
    <property type="entry name" value="ANK"/>
    <property type="match status" value="3"/>
</dbReference>
<comment type="caution">
    <text evidence="10">The sequence shown here is derived from an EMBL/GenBank/DDBJ whole genome shotgun (WGS) entry which is preliminary data.</text>
</comment>
<dbReference type="SUPFAM" id="SSF50729">
    <property type="entry name" value="PH domain-like"/>
    <property type="match status" value="1"/>
</dbReference>
<dbReference type="PANTHER" id="PTHR10972:SF205">
    <property type="entry name" value="OXYSTEROL-BINDING PROTEIN 1"/>
    <property type="match status" value="1"/>
</dbReference>
<feature type="domain" description="PH" evidence="8">
    <location>
        <begin position="276"/>
        <end position="371"/>
    </location>
</feature>
<evidence type="ECO:0000313" key="11">
    <source>
        <dbReference type="Proteomes" id="UP000188320"/>
    </source>
</evidence>
<evidence type="ECO:0000313" key="10">
    <source>
        <dbReference type="EMBL" id="OMH84986.1"/>
    </source>
</evidence>
<dbReference type="SUPFAM" id="SSF48403">
    <property type="entry name" value="Ankyrin repeat"/>
    <property type="match status" value="1"/>
</dbReference>
<evidence type="ECO:0000259" key="8">
    <source>
        <dbReference type="PROSITE" id="PS50003"/>
    </source>
</evidence>
<reference evidence="10" key="1">
    <citation type="submission" date="2017-01" db="EMBL/GenBank/DDBJ databases">
        <authorList>
            <person name="Mah S.A."/>
            <person name="Swanson W.J."/>
            <person name="Moy G.W."/>
            <person name="Vacquier V.D."/>
        </authorList>
    </citation>
    <scope>NUCLEOTIDE SEQUENCE [LARGE SCALE GENOMIC DNA]</scope>
    <source>
        <strain evidence="10">COL-18-3</strain>
    </source>
</reference>
<accession>A0A1R1PVI6</accession>
<feature type="region of interest" description="Disordered" evidence="7">
    <location>
        <begin position="391"/>
        <end position="413"/>
    </location>
</feature>
<keyword evidence="6" id="KW-0040">ANK repeat</keyword>
<dbReference type="InterPro" id="IPR011993">
    <property type="entry name" value="PH-like_dom_sf"/>
</dbReference>
<dbReference type="OrthoDB" id="1854502at2759"/>
<gene>
    <name evidence="10" type="ORF">AX774_g1476</name>
    <name evidence="9" type="ORF">AX774_g5541</name>
</gene>
<dbReference type="Gene3D" id="1.25.40.20">
    <property type="entry name" value="Ankyrin repeat-containing domain"/>
    <property type="match status" value="2"/>
</dbReference>
<keyword evidence="4" id="KW-0445">Lipid transport</keyword>
<dbReference type="Pfam" id="PF00023">
    <property type="entry name" value="Ank"/>
    <property type="match status" value="1"/>
</dbReference>
<evidence type="ECO:0000256" key="4">
    <source>
        <dbReference type="ARBA" id="ARBA00023055"/>
    </source>
</evidence>
<feature type="region of interest" description="Disordered" evidence="7">
    <location>
        <begin position="495"/>
        <end position="515"/>
    </location>
</feature>
<dbReference type="PANTHER" id="PTHR10972">
    <property type="entry name" value="OXYSTEROL-BINDING PROTEIN-RELATED"/>
    <property type="match status" value="1"/>
</dbReference>
<dbReference type="Pfam" id="PF12796">
    <property type="entry name" value="Ank_2"/>
    <property type="match status" value="1"/>
</dbReference>
<dbReference type="Pfam" id="PF01237">
    <property type="entry name" value="Oxysterol_BP"/>
    <property type="match status" value="1"/>
</dbReference>
<dbReference type="Gene3D" id="2.30.29.30">
    <property type="entry name" value="Pleckstrin-homology domain (PH domain)/Phosphotyrosine-binding domain (PTB)"/>
    <property type="match status" value="1"/>
</dbReference>
<dbReference type="Proteomes" id="UP000188320">
    <property type="component" value="Unassembled WGS sequence"/>
</dbReference>
<dbReference type="GO" id="GO:0097038">
    <property type="term" value="C:perinuclear endoplasmic reticulum"/>
    <property type="evidence" value="ECO:0007669"/>
    <property type="project" value="TreeGrafter"/>
</dbReference>
<feature type="repeat" description="ANK" evidence="6">
    <location>
        <begin position="111"/>
        <end position="143"/>
    </location>
</feature>
<dbReference type="GO" id="GO:0005635">
    <property type="term" value="C:nuclear envelope"/>
    <property type="evidence" value="ECO:0007669"/>
    <property type="project" value="TreeGrafter"/>
</dbReference>
<dbReference type="AlphaFoldDB" id="A0A1R1PVI6"/>
<comment type="similarity">
    <text evidence="1">Belongs to the OSBP family.</text>
</comment>
<dbReference type="Pfam" id="PF00169">
    <property type="entry name" value="PH"/>
    <property type="match status" value="1"/>
</dbReference>
<protein>
    <submittedName>
        <fullName evidence="10">Oxysterol-binding protein-like protein</fullName>
    </submittedName>
</protein>
<evidence type="ECO:0000256" key="5">
    <source>
        <dbReference type="ARBA" id="ARBA00023121"/>
    </source>
</evidence>
<dbReference type="GO" id="GO:0032934">
    <property type="term" value="F:sterol binding"/>
    <property type="evidence" value="ECO:0007669"/>
    <property type="project" value="TreeGrafter"/>
</dbReference>
<keyword evidence="11" id="KW-1185">Reference proteome</keyword>
<dbReference type="InterPro" id="IPR036770">
    <property type="entry name" value="Ankyrin_rpt-contain_sf"/>
</dbReference>